<name>A0A8J3QWT3_9ACTN</name>
<dbReference type="AlphaFoldDB" id="A0A8J3QWT3"/>
<organism evidence="2 3">
    <name type="scientific">Rugosimonospora africana</name>
    <dbReference type="NCBI Taxonomy" id="556532"/>
    <lineage>
        <taxon>Bacteria</taxon>
        <taxon>Bacillati</taxon>
        <taxon>Actinomycetota</taxon>
        <taxon>Actinomycetes</taxon>
        <taxon>Micromonosporales</taxon>
        <taxon>Micromonosporaceae</taxon>
        <taxon>Rugosimonospora</taxon>
    </lineage>
</organism>
<keyword evidence="3" id="KW-1185">Reference proteome</keyword>
<feature type="region of interest" description="Disordered" evidence="1">
    <location>
        <begin position="26"/>
        <end position="115"/>
    </location>
</feature>
<gene>
    <name evidence="2" type="ORF">Raf01_59760</name>
</gene>
<reference evidence="2" key="1">
    <citation type="submission" date="2021-01" db="EMBL/GenBank/DDBJ databases">
        <title>Whole genome shotgun sequence of Rugosimonospora africana NBRC 104875.</title>
        <authorList>
            <person name="Komaki H."/>
            <person name="Tamura T."/>
        </authorList>
    </citation>
    <scope>NUCLEOTIDE SEQUENCE</scope>
    <source>
        <strain evidence="2">NBRC 104875</strain>
    </source>
</reference>
<proteinExistence type="predicted"/>
<evidence type="ECO:0000313" key="3">
    <source>
        <dbReference type="Proteomes" id="UP000642748"/>
    </source>
</evidence>
<accession>A0A8J3QWT3</accession>
<dbReference type="EMBL" id="BONZ01000057">
    <property type="protein sequence ID" value="GIH17804.1"/>
    <property type="molecule type" value="Genomic_DNA"/>
</dbReference>
<comment type="caution">
    <text evidence="2">The sequence shown here is derived from an EMBL/GenBank/DDBJ whole genome shotgun (WGS) entry which is preliminary data.</text>
</comment>
<feature type="compositionally biased region" description="Basic and acidic residues" evidence="1">
    <location>
        <begin position="40"/>
        <end position="60"/>
    </location>
</feature>
<evidence type="ECO:0000256" key="1">
    <source>
        <dbReference type="SAM" id="MobiDB-lite"/>
    </source>
</evidence>
<evidence type="ECO:0000313" key="2">
    <source>
        <dbReference type="EMBL" id="GIH17804.1"/>
    </source>
</evidence>
<sequence>MNAEKIGAVTPMDGWPMSTIALLRDCEGPATAPSGHGIRAGHDRPAGPGRDRRQARDARRPRQPFPTSPARHVWRGATTRTSRREGDRSFGTDLMVSDQSRSARPAPRHDPDQSS</sequence>
<protein>
    <submittedName>
        <fullName evidence="2">Uncharacterized protein</fullName>
    </submittedName>
</protein>
<dbReference type="Proteomes" id="UP000642748">
    <property type="component" value="Unassembled WGS sequence"/>
</dbReference>